<dbReference type="Proteomes" id="UP000006873">
    <property type="component" value="Chromosome"/>
</dbReference>
<dbReference type="EMBL" id="CP002273">
    <property type="protein sequence ID" value="ADO35515.1"/>
    <property type="molecule type" value="Genomic_DNA"/>
</dbReference>
<evidence type="ECO:0000313" key="1">
    <source>
        <dbReference type="EMBL" id="ADO35515.1"/>
    </source>
</evidence>
<reference evidence="1 2" key="2">
    <citation type="journal article" date="2011" name="J. Bacteriol.">
        <title>Complete genome sequence of a carbon monoxide-utilizing acetogen, Eubacterium limosum KIST612.</title>
        <authorList>
            <person name="Roh H."/>
            <person name="Ko H.J."/>
            <person name="Kim D."/>
            <person name="Choi D.G."/>
            <person name="Park S."/>
            <person name="Kim S."/>
            <person name="Chang I.S."/>
            <person name="Choi I.G."/>
        </authorList>
    </citation>
    <scope>NUCLEOTIDE SEQUENCE [LARGE SCALE GENOMIC DNA]</scope>
    <source>
        <strain evidence="1 2">KIST612</strain>
    </source>
</reference>
<organism evidence="1 2">
    <name type="scientific">Eubacterium callanderi</name>
    <dbReference type="NCBI Taxonomy" id="53442"/>
    <lineage>
        <taxon>Bacteria</taxon>
        <taxon>Bacillati</taxon>
        <taxon>Bacillota</taxon>
        <taxon>Clostridia</taxon>
        <taxon>Eubacteriales</taxon>
        <taxon>Eubacteriaceae</taxon>
        <taxon>Eubacterium</taxon>
    </lineage>
</organism>
<name>E3GIN0_9FIRM</name>
<accession>E3GIN0</accession>
<dbReference type="KEGG" id="elm:ELI_0499"/>
<proteinExistence type="predicted"/>
<gene>
    <name evidence="1" type="ordered locus">ELI_0499</name>
</gene>
<sequence>MKQETVLTETAEWRISGESRFNGIIIGGALDIVSHHFEEA</sequence>
<protein>
    <submittedName>
        <fullName evidence="1">Uncharacterized protein</fullName>
    </submittedName>
</protein>
<keyword evidence="2" id="KW-1185">Reference proteome</keyword>
<evidence type="ECO:0000313" key="2">
    <source>
        <dbReference type="Proteomes" id="UP000006873"/>
    </source>
</evidence>
<dbReference type="HOGENOM" id="CLU_3289825_0_0_9"/>
<reference key="1">
    <citation type="submission" date="2010-09" db="EMBL/GenBank/DDBJ databases">
        <authorList>
            <person name="Roh H."/>
            <person name="Ko H.-J."/>
            <person name="Kim D."/>
            <person name="Choi D.G."/>
            <person name="Park S."/>
            <person name="Kim S."/>
            <person name="Kim K.H."/>
            <person name="Chang I.S."/>
            <person name="Choi I.-G."/>
        </authorList>
    </citation>
    <scope>NUCLEOTIDE SEQUENCE</scope>
    <source>
        <strain>KIST612</strain>
    </source>
</reference>
<dbReference type="AlphaFoldDB" id="E3GIN0"/>